<name>A0A9W9J7Y6_9EURO</name>
<feature type="chain" id="PRO_5040728986" description="Pectate lyase" evidence="1">
    <location>
        <begin position="20"/>
        <end position="80"/>
    </location>
</feature>
<reference evidence="2" key="2">
    <citation type="journal article" date="2023" name="IMA Fungus">
        <title>Comparative genomic study of the Penicillium genus elucidates a diverse pangenome and 15 lateral gene transfer events.</title>
        <authorList>
            <person name="Petersen C."/>
            <person name="Sorensen T."/>
            <person name="Nielsen M.R."/>
            <person name="Sondergaard T.E."/>
            <person name="Sorensen J.L."/>
            <person name="Fitzpatrick D.A."/>
            <person name="Frisvad J.C."/>
            <person name="Nielsen K.L."/>
        </authorList>
    </citation>
    <scope>NUCLEOTIDE SEQUENCE</scope>
    <source>
        <strain evidence="2">IBT 16849</strain>
    </source>
</reference>
<organism evidence="2 3">
    <name type="scientific">Penicillium cf. griseofulvum</name>
    <dbReference type="NCBI Taxonomy" id="2972120"/>
    <lineage>
        <taxon>Eukaryota</taxon>
        <taxon>Fungi</taxon>
        <taxon>Dikarya</taxon>
        <taxon>Ascomycota</taxon>
        <taxon>Pezizomycotina</taxon>
        <taxon>Eurotiomycetes</taxon>
        <taxon>Eurotiomycetidae</taxon>
        <taxon>Eurotiales</taxon>
        <taxon>Aspergillaceae</taxon>
        <taxon>Penicillium</taxon>
    </lineage>
</organism>
<gene>
    <name evidence="2" type="ORF">N7472_008959</name>
</gene>
<evidence type="ECO:0000313" key="2">
    <source>
        <dbReference type="EMBL" id="KAJ5189945.1"/>
    </source>
</evidence>
<feature type="signal peptide" evidence="1">
    <location>
        <begin position="1"/>
        <end position="19"/>
    </location>
</feature>
<dbReference type="Proteomes" id="UP001150879">
    <property type="component" value="Unassembled WGS sequence"/>
</dbReference>
<dbReference type="OrthoDB" id="3641682at2759"/>
<comment type="caution">
    <text evidence="2">The sequence shown here is derived from an EMBL/GenBank/DDBJ whole genome shotgun (WGS) entry which is preliminary data.</text>
</comment>
<accession>A0A9W9J7Y6</accession>
<keyword evidence="1" id="KW-0732">Signal</keyword>
<reference evidence="2" key="1">
    <citation type="submission" date="2022-11" db="EMBL/GenBank/DDBJ databases">
        <authorList>
            <person name="Petersen C."/>
        </authorList>
    </citation>
    <scope>NUCLEOTIDE SEQUENCE</scope>
    <source>
        <strain evidence="2">IBT 16849</strain>
    </source>
</reference>
<dbReference type="AlphaFoldDB" id="A0A9W9J7Y6"/>
<proteinExistence type="predicted"/>
<evidence type="ECO:0008006" key="4">
    <source>
        <dbReference type="Google" id="ProtNLM"/>
    </source>
</evidence>
<evidence type="ECO:0000256" key="1">
    <source>
        <dbReference type="SAM" id="SignalP"/>
    </source>
</evidence>
<dbReference type="EMBL" id="JAPQKP010000005">
    <property type="protein sequence ID" value="KAJ5189945.1"/>
    <property type="molecule type" value="Genomic_DNA"/>
</dbReference>
<sequence length="80" mass="8516">MNLPRRLCGLLALSAVGLSLPKIIDVTAENFVNIEEIYVGADGTSINQTRSDMVCGGGCQPSFSYTKVGNGDPHQNFVIT</sequence>
<evidence type="ECO:0000313" key="3">
    <source>
        <dbReference type="Proteomes" id="UP001150879"/>
    </source>
</evidence>
<protein>
    <recommendedName>
        <fullName evidence="4">Pectate lyase</fullName>
    </recommendedName>
</protein>
<keyword evidence="3" id="KW-1185">Reference proteome</keyword>